<evidence type="ECO:0000313" key="3">
    <source>
        <dbReference type="Proteomes" id="UP001195660"/>
    </source>
</evidence>
<keyword evidence="1" id="KW-1133">Transmembrane helix</keyword>
<dbReference type="Proteomes" id="UP001195660">
    <property type="component" value="Unassembled WGS sequence"/>
</dbReference>
<keyword evidence="3" id="KW-1185">Reference proteome</keyword>
<evidence type="ECO:0000256" key="1">
    <source>
        <dbReference type="SAM" id="Phobius"/>
    </source>
</evidence>
<proteinExistence type="predicted"/>
<gene>
    <name evidence="2" type="ORF">GM173_03560</name>
</gene>
<keyword evidence="1" id="KW-0812">Transmembrane</keyword>
<dbReference type="EMBL" id="WOFE01000001">
    <property type="protein sequence ID" value="MBM5570653.1"/>
    <property type="molecule type" value="Genomic_DNA"/>
</dbReference>
<comment type="caution">
    <text evidence="2">The sequence shown here is derived from an EMBL/GenBank/DDBJ whole genome shotgun (WGS) entry which is preliminary data.</text>
</comment>
<evidence type="ECO:0000313" key="2">
    <source>
        <dbReference type="EMBL" id="MBM5570653.1"/>
    </source>
</evidence>
<reference evidence="2 3" key="1">
    <citation type="submission" date="2019-11" db="EMBL/GenBank/DDBJ databases">
        <title>Novel Deefgea species.</title>
        <authorList>
            <person name="Han J.-H."/>
        </authorList>
    </citation>
    <scope>NUCLEOTIDE SEQUENCE [LARGE SCALE GENOMIC DNA]</scope>
    <source>
        <strain evidence="2 3">LMG 24817</strain>
    </source>
</reference>
<feature type="transmembrane region" description="Helical" evidence="1">
    <location>
        <begin position="5"/>
        <end position="21"/>
    </location>
</feature>
<protein>
    <submittedName>
        <fullName evidence="2">Uncharacterized protein</fullName>
    </submittedName>
</protein>
<name>A0ABS2CB20_9NEIS</name>
<accession>A0ABS2CB20</accession>
<dbReference type="RefSeq" id="WP_203569939.1">
    <property type="nucleotide sequence ID" value="NZ_WOFE01000001.1"/>
</dbReference>
<feature type="transmembrane region" description="Helical" evidence="1">
    <location>
        <begin position="129"/>
        <end position="147"/>
    </location>
</feature>
<sequence>MLKYFYLGFSILFLWAGLLWVKTPVPDVHGEIFEEQGVLSCAVGSKSNPMHIMKWRQYTTGFTAPYGIVGVCGLGNIEVGKNVELKWVHVPTMNVGYIISVRDLQTNQLYVAESVQRTKIAAFADDFKIYKVIFFGFFLIFLCMSICEWRKK</sequence>
<keyword evidence="1" id="KW-0472">Membrane</keyword>
<organism evidence="2 3">
    <name type="scientific">Deefgea chitinilytica</name>
    <dbReference type="NCBI Taxonomy" id="570276"/>
    <lineage>
        <taxon>Bacteria</taxon>
        <taxon>Pseudomonadati</taxon>
        <taxon>Pseudomonadota</taxon>
        <taxon>Betaproteobacteria</taxon>
        <taxon>Neisseriales</taxon>
        <taxon>Chitinibacteraceae</taxon>
        <taxon>Deefgea</taxon>
    </lineage>
</organism>